<dbReference type="InterPro" id="IPR051943">
    <property type="entry name" value="TRAFAC_Dynamin-like_GTPase"/>
</dbReference>
<accession>A0A1E7WCG2</accession>
<dbReference type="Pfam" id="PF00350">
    <property type="entry name" value="Dynamin_N"/>
    <property type="match status" value="1"/>
</dbReference>
<dbReference type="AlphaFoldDB" id="A0A1E7WCG2"/>
<evidence type="ECO:0000313" key="4">
    <source>
        <dbReference type="Proteomes" id="UP000175989"/>
    </source>
</evidence>
<dbReference type="Proteomes" id="UP000175989">
    <property type="component" value="Unassembled WGS sequence"/>
</dbReference>
<protein>
    <submittedName>
        <fullName evidence="3">Bacterial dynamin-like protein</fullName>
        <ecNumber evidence="3">3.6.5.5</ecNumber>
    </submittedName>
</protein>
<dbReference type="PANTHER" id="PTHR43681">
    <property type="entry name" value="TRANSMEMBRANE GTPASE FZO"/>
    <property type="match status" value="1"/>
</dbReference>
<keyword evidence="3" id="KW-0378">Hydrolase</keyword>
<dbReference type="Gene3D" id="3.40.50.300">
    <property type="entry name" value="P-loop containing nucleotide triphosphate hydrolases"/>
    <property type="match status" value="1"/>
</dbReference>
<comment type="caution">
    <text evidence="3">The sequence shown here is derived from an EMBL/GenBank/DDBJ whole genome shotgun (WGS) entry which is preliminary data.</text>
</comment>
<feature type="domain" description="Dynamin N-terminal" evidence="2">
    <location>
        <begin position="55"/>
        <end position="266"/>
    </location>
</feature>
<feature type="coiled-coil region" evidence="1">
    <location>
        <begin position="590"/>
        <end position="617"/>
    </location>
</feature>
<keyword evidence="4" id="KW-1185">Reference proteome</keyword>
<dbReference type="EMBL" id="LROM01000130">
    <property type="protein sequence ID" value="OEZ94680.1"/>
    <property type="molecule type" value="Genomic_DNA"/>
</dbReference>
<evidence type="ECO:0000313" key="3">
    <source>
        <dbReference type="EMBL" id="OEZ94680.1"/>
    </source>
</evidence>
<keyword evidence="1" id="KW-0175">Coiled coil</keyword>
<dbReference type="InterPro" id="IPR045063">
    <property type="entry name" value="Dynamin_N"/>
</dbReference>
<proteinExistence type="predicted"/>
<dbReference type="EC" id="3.6.5.5" evidence="3"/>
<dbReference type="InterPro" id="IPR027417">
    <property type="entry name" value="P-loop_NTPase"/>
</dbReference>
<sequence length="645" mass="72494">MMVSDFEHYSAWRQGVVTALEQYQAWVAEAALLDAATAQRITRTLARLADDKLSVAFVAEFSRGKSELINAIFFADYGQRILPSSAGRTTMCPTELMYDAALAPSLRLLPIETRADNLSTGDYRDQPSAWTVLPLNLDAGAHMHEVFKQVSMTRRAPVEEARRYGLYDDEDPDLRDAVDEHGTVEISLWRHAIINFPHPLLKQGLVILDTPGLNAIGTEPELTLNLIPNAHAVLFILAADTGVTRSDIEVWRNHIGAGAGRMVVLNKIDSMWDELRSETEVNDEIARQQASVAQVLALEPRQVFPVSAQKALVAKITHDPALLARSRLQALEAALFDELIPAKQDIVRRQLREDLQALSSAQATMLTARARGIVEQLHELRSLRGKNRTVIEHMMRRIDIEKREFDASLFKLQATRAVFTRLSTGLYTSIGMDMVRDDIDLVREHMQRSRFFLGVREAVRQYFERIRARLDAAEQKTAEVSEMMGVMVRRFASEHGMSLALPLPFSLAPYRTEIANIEAIYYKQFGTATLITTSRVVLMEKFFDTIASRVRGCFKSANVDAEAWLKVVMAPLEAQIRQHKDQLKHRQASIQRIHDATDSLEQKIEAHERDQHTLDAQKVHLQQLAAAIANAIEAGLEEDPARAAA</sequence>
<dbReference type="PANTHER" id="PTHR43681:SF1">
    <property type="entry name" value="SARCALUMENIN"/>
    <property type="match status" value="1"/>
</dbReference>
<dbReference type="GO" id="GO:0016787">
    <property type="term" value="F:hydrolase activity"/>
    <property type="evidence" value="ECO:0007669"/>
    <property type="project" value="UniProtKB-KW"/>
</dbReference>
<dbReference type="SUPFAM" id="SSF52540">
    <property type="entry name" value="P-loop containing nucleoside triphosphate hydrolases"/>
    <property type="match status" value="1"/>
</dbReference>
<name>A0A1E7WCG2_9BURK</name>
<evidence type="ECO:0000259" key="2">
    <source>
        <dbReference type="Pfam" id="PF00350"/>
    </source>
</evidence>
<evidence type="ECO:0000256" key="1">
    <source>
        <dbReference type="SAM" id="Coils"/>
    </source>
</evidence>
<gene>
    <name evidence="3" type="ORF">DUPY_44590</name>
</gene>
<dbReference type="PATRIC" id="fig|762836.4.peg.4588"/>
<reference evidence="4" key="1">
    <citation type="journal article" date="2016" name="Front. Microbiol.">
        <title>Molecular Keys to the Janthinobacterium and Duganella spp. Interaction with the Plant Pathogen Fusarium graminearum.</title>
        <authorList>
            <person name="Haack F.S."/>
            <person name="Poehlein A."/>
            <person name="Kroger C."/>
            <person name="Voigt C.A."/>
            <person name="Piepenbring M."/>
            <person name="Bode H.B."/>
            <person name="Daniel R."/>
            <person name="Schafer W."/>
            <person name="Streit W.R."/>
        </authorList>
    </citation>
    <scope>NUCLEOTIDE SEQUENCE [LARGE SCALE GENOMIC DNA]</scope>
    <source>
        <strain evidence="4">T54</strain>
    </source>
</reference>
<organism evidence="3 4">
    <name type="scientific">Duganella phyllosphaerae</name>
    <dbReference type="NCBI Taxonomy" id="762836"/>
    <lineage>
        <taxon>Bacteria</taxon>
        <taxon>Pseudomonadati</taxon>
        <taxon>Pseudomonadota</taxon>
        <taxon>Betaproteobacteria</taxon>
        <taxon>Burkholderiales</taxon>
        <taxon>Oxalobacteraceae</taxon>
        <taxon>Telluria group</taxon>
        <taxon>Duganella</taxon>
    </lineage>
</organism>